<dbReference type="InterPro" id="IPR011109">
    <property type="entry name" value="DNA_bind_recombinase_dom"/>
</dbReference>
<protein>
    <submittedName>
        <fullName evidence="2">Resolvase-like protein</fullName>
    </submittedName>
</protein>
<evidence type="ECO:0000313" key="3">
    <source>
        <dbReference type="Proteomes" id="UP000245959"/>
    </source>
</evidence>
<dbReference type="SUPFAM" id="SSF53041">
    <property type="entry name" value="Resolvase-like"/>
    <property type="match status" value="1"/>
</dbReference>
<dbReference type="InterPro" id="IPR050639">
    <property type="entry name" value="SSR_resolvase"/>
</dbReference>
<dbReference type="GeneID" id="78295850"/>
<comment type="caution">
    <text evidence="2">The sequence shown here is derived from an EMBL/GenBank/DDBJ whole genome shotgun (WGS) entry which is preliminary data.</text>
</comment>
<dbReference type="Gene3D" id="3.90.1750.20">
    <property type="entry name" value="Putative Large Serine Recombinase, Chain B, Domain 2"/>
    <property type="match status" value="1"/>
</dbReference>
<dbReference type="PANTHER" id="PTHR30461">
    <property type="entry name" value="DNA-INVERTASE FROM LAMBDOID PROPHAGE"/>
    <property type="match status" value="1"/>
</dbReference>
<dbReference type="Pfam" id="PF07508">
    <property type="entry name" value="Recombinase"/>
    <property type="match status" value="1"/>
</dbReference>
<name>A0A2U1ATU8_9BACT</name>
<dbReference type="GO" id="GO:0003677">
    <property type="term" value="F:DNA binding"/>
    <property type="evidence" value="ECO:0007669"/>
    <property type="project" value="InterPro"/>
</dbReference>
<gene>
    <name evidence="2" type="ORF">C8D82_11932</name>
</gene>
<sequence>MKALIYARQSSGKDDFSESVEAQIANCKKLAAKEKLEIIGIYKDLNTSGETYPVGAEEIARLDKAYMKWALNQSSKKDFRLGLCQVLQKLSEVDFVLVNELTRLYRPINGSFLEGHINQLLKENEVKVLQVQGGAIDLSKFDQQLITLIKNQILYEDLQKKRQNSINAFRIKKDSGRLCSDAKMHGIRYLGNGKIEVIPEWVEIIRFVYDNICAYRPYRAIIRDCNERWGKNIFFYESSIYAIAKQPIYCGYQYNSQGELIKNVQITGQEFISFEQWQEVQKIISQKRKDYHVKVLLWI</sequence>
<dbReference type="InterPro" id="IPR038109">
    <property type="entry name" value="DNA_bind_recomb_sf"/>
</dbReference>
<dbReference type="PANTHER" id="PTHR30461:SF23">
    <property type="entry name" value="DNA RECOMBINASE-RELATED"/>
    <property type="match status" value="1"/>
</dbReference>
<reference evidence="2 3" key="1">
    <citation type="submission" date="2018-04" db="EMBL/GenBank/DDBJ databases">
        <title>Genomic Encyclopedia of Type Strains, Phase IV (KMG-IV): sequencing the most valuable type-strain genomes for metagenomic binning, comparative biology and taxonomic classification.</title>
        <authorList>
            <person name="Goeker M."/>
        </authorList>
    </citation>
    <scope>NUCLEOTIDE SEQUENCE [LARGE SCALE GENOMIC DNA]</scope>
    <source>
        <strain evidence="2 3">DSM 14823</strain>
    </source>
</reference>
<feature type="domain" description="Resolvase/invertase-type recombinase catalytic" evidence="1">
    <location>
        <begin position="3"/>
        <end position="178"/>
    </location>
</feature>
<dbReference type="GO" id="GO:0000150">
    <property type="term" value="F:DNA strand exchange activity"/>
    <property type="evidence" value="ECO:0007669"/>
    <property type="project" value="InterPro"/>
</dbReference>
<dbReference type="Proteomes" id="UP000245959">
    <property type="component" value="Unassembled WGS sequence"/>
</dbReference>
<dbReference type="SMART" id="SM00857">
    <property type="entry name" value="Resolvase"/>
    <property type="match status" value="1"/>
</dbReference>
<dbReference type="CDD" id="cd00338">
    <property type="entry name" value="Ser_Recombinase"/>
    <property type="match status" value="1"/>
</dbReference>
<proteinExistence type="predicted"/>
<dbReference type="Pfam" id="PF00239">
    <property type="entry name" value="Resolvase"/>
    <property type="match status" value="1"/>
</dbReference>
<evidence type="ECO:0000259" key="1">
    <source>
        <dbReference type="SMART" id="SM00857"/>
    </source>
</evidence>
<accession>A0A2U1ATU8</accession>
<dbReference type="EMBL" id="QEKH01000019">
    <property type="protein sequence ID" value="PVY39791.1"/>
    <property type="molecule type" value="Genomic_DNA"/>
</dbReference>
<dbReference type="InterPro" id="IPR036162">
    <property type="entry name" value="Resolvase-like_N_sf"/>
</dbReference>
<evidence type="ECO:0000313" key="2">
    <source>
        <dbReference type="EMBL" id="PVY39791.1"/>
    </source>
</evidence>
<keyword evidence="3" id="KW-1185">Reference proteome</keyword>
<dbReference type="RefSeq" id="WP_116884559.1">
    <property type="nucleotide sequence ID" value="NZ_CABMMC010000007.1"/>
</dbReference>
<dbReference type="Gene3D" id="3.40.50.1390">
    <property type="entry name" value="Resolvase, N-terminal catalytic domain"/>
    <property type="match status" value="1"/>
</dbReference>
<dbReference type="AlphaFoldDB" id="A0A2U1ATU8"/>
<organism evidence="2 3">
    <name type="scientific">Victivallis vadensis</name>
    <dbReference type="NCBI Taxonomy" id="172901"/>
    <lineage>
        <taxon>Bacteria</taxon>
        <taxon>Pseudomonadati</taxon>
        <taxon>Lentisphaerota</taxon>
        <taxon>Lentisphaeria</taxon>
        <taxon>Victivallales</taxon>
        <taxon>Victivallaceae</taxon>
        <taxon>Victivallis</taxon>
    </lineage>
</organism>
<dbReference type="InterPro" id="IPR006119">
    <property type="entry name" value="Resolv_N"/>
</dbReference>
<dbReference type="OrthoDB" id="2731197at2"/>